<name>A0A0J7J132_9FLAO</name>
<protein>
    <submittedName>
        <fullName evidence="7">Teichoic acid transporter</fullName>
    </submittedName>
</protein>
<dbReference type="EMBL" id="LFNG01000004">
    <property type="protein sequence ID" value="KMQ71977.1"/>
    <property type="molecule type" value="Genomic_DNA"/>
</dbReference>
<evidence type="ECO:0000256" key="1">
    <source>
        <dbReference type="ARBA" id="ARBA00004651"/>
    </source>
</evidence>
<dbReference type="Proteomes" id="UP000035900">
    <property type="component" value="Unassembled WGS sequence"/>
</dbReference>
<keyword evidence="5 6" id="KW-0472">Membrane</keyword>
<dbReference type="STRING" id="1304281.ACM44_02845"/>
<evidence type="ECO:0000256" key="2">
    <source>
        <dbReference type="ARBA" id="ARBA00022475"/>
    </source>
</evidence>
<evidence type="ECO:0000256" key="4">
    <source>
        <dbReference type="ARBA" id="ARBA00022989"/>
    </source>
</evidence>
<gene>
    <name evidence="7" type="ORF">ACM44_02845</name>
</gene>
<comment type="caution">
    <text evidence="7">The sequence shown here is derived from an EMBL/GenBank/DDBJ whole genome shotgun (WGS) entry which is preliminary data.</text>
</comment>
<keyword evidence="2" id="KW-1003">Cell membrane</keyword>
<accession>A0A0J7J132</accession>
<comment type="subcellular location">
    <subcellularLocation>
        <location evidence="1">Cell membrane</location>
        <topology evidence="1">Multi-pass membrane protein</topology>
    </subcellularLocation>
</comment>
<feature type="transmembrane region" description="Helical" evidence="6">
    <location>
        <begin position="366"/>
        <end position="389"/>
    </location>
</feature>
<dbReference type="RefSeq" id="WP_048498600.1">
    <property type="nucleotide sequence ID" value="NZ_LFNG01000004.1"/>
</dbReference>
<evidence type="ECO:0000256" key="3">
    <source>
        <dbReference type="ARBA" id="ARBA00022692"/>
    </source>
</evidence>
<evidence type="ECO:0000313" key="7">
    <source>
        <dbReference type="EMBL" id="KMQ71977.1"/>
    </source>
</evidence>
<feature type="transmembrane region" description="Helical" evidence="6">
    <location>
        <begin position="157"/>
        <end position="179"/>
    </location>
</feature>
<dbReference type="PANTHER" id="PTHR30250">
    <property type="entry name" value="PST FAMILY PREDICTED COLANIC ACID TRANSPORTER"/>
    <property type="match status" value="1"/>
</dbReference>
<keyword evidence="3 6" id="KW-0812">Transmembrane</keyword>
<dbReference type="PANTHER" id="PTHR30250:SF11">
    <property type="entry name" value="O-ANTIGEN TRANSPORTER-RELATED"/>
    <property type="match status" value="1"/>
</dbReference>
<feature type="transmembrane region" description="Helical" evidence="6">
    <location>
        <begin position="37"/>
        <end position="63"/>
    </location>
</feature>
<feature type="transmembrane region" description="Helical" evidence="6">
    <location>
        <begin position="99"/>
        <end position="119"/>
    </location>
</feature>
<feature type="transmembrane region" description="Helical" evidence="6">
    <location>
        <begin position="281"/>
        <end position="301"/>
    </location>
</feature>
<evidence type="ECO:0000313" key="8">
    <source>
        <dbReference type="Proteomes" id="UP000035900"/>
    </source>
</evidence>
<dbReference type="GO" id="GO:0005886">
    <property type="term" value="C:plasma membrane"/>
    <property type="evidence" value="ECO:0007669"/>
    <property type="project" value="UniProtKB-SubCell"/>
</dbReference>
<dbReference type="PATRIC" id="fig|1304281.5.peg.616"/>
<feature type="transmembrane region" description="Helical" evidence="6">
    <location>
        <begin position="313"/>
        <end position="334"/>
    </location>
</feature>
<feature type="transmembrane region" description="Helical" evidence="6">
    <location>
        <begin position="131"/>
        <end position="151"/>
    </location>
</feature>
<evidence type="ECO:0000256" key="6">
    <source>
        <dbReference type="SAM" id="Phobius"/>
    </source>
</evidence>
<dbReference type="AlphaFoldDB" id="A0A0J7J132"/>
<dbReference type="InterPro" id="IPR050833">
    <property type="entry name" value="Poly_Biosynth_Transport"/>
</dbReference>
<keyword evidence="8" id="KW-1185">Reference proteome</keyword>
<dbReference type="OrthoDB" id="870113at2"/>
<proteinExistence type="predicted"/>
<keyword evidence="4 6" id="KW-1133">Transmembrane helix</keyword>
<sequence>MKQTAIQTFVSRFLILILNFGLVIFTTNYWGSSGKGIISIVIADLAIVGFVGNIFVGSSVTYFASKLKTEQILPYAYLWAVLSGVSVPFLIGFTHQQEFLSYLIILSVLTSLLSANINLFVGRRNIKNFNIYTILQQGLQILFILGLVYLFNETEVQTYFVGQILCLLLLVAVSTYQILKHCDFSAVSFSKDIITKLFDYGYKTQLSSFLQFLNYRLSFYFIEFFKGLSSVGIYSIGVALSEAIWTVSRSLSLVLYSDVVNTSDQNAAIVKTKISLKISTLATLIFILILFAIPAQIYVLIFGKDFGQSKEVIFLLSPGILAIAASNILGNYFAGMNKLRILNVKSIVGVLFTIAGSWYLIPKWGIAGACIVTTVSYCVSSAILFWKFYQITDFDIRDFLLSKGEISLLLKSLQRRK</sequence>
<reference evidence="7 8" key="1">
    <citation type="journal article" date="2004" name="Int. J. Syst. Evol. Microbiol.">
        <title>Kaistella koreensis gen. nov., sp. nov., a novel member of the Chryseobacterium-Bergeyella-Riemerella branch.</title>
        <authorList>
            <person name="Kim M.K."/>
            <person name="Im W.T."/>
            <person name="Shin Y.K."/>
            <person name="Lim J.H."/>
            <person name="Kim S.H."/>
            <person name="Lee B.C."/>
            <person name="Park M.Y."/>
            <person name="Lee K.Y."/>
            <person name="Lee S.T."/>
        </authorList>
    </citation>
    <scope>NUCLEOTIDE SEQUENCE [LARGE SCALE GENOMIC DNA]</scope>
    <source>
        <strain evidence="7 8">CCUG 49689</strain>
    </source>
</reference>
<feature type="transmembrane region" description="Helical" evidence="6">
    <location>
        <begin position="12"/>
        <end position="31"/>
    </location>
</feature>
<organism evidence="7 8">
    <name type="scientific">Chryseobacterium koreense CCUG 49689</name>
    <dbReference type="NCBI Taxonomy" id="1304281"/>
    <lineage>
        <taxon>Bacteria</taxon>
        <taxon>Pseudomonadati</taxon>
        <taxon>Bacteroidota</taxon>
        <taxon>Flavobacteriia</taxon>
        <taxon>Flavobacteriales</taxon>
        <taxon>Weeksellaceae</taxon>
        <taxon>Chryseobacterium group</taxon>
        <taxon>Chryseobacterium</taxon>
    </lineage>
</organism>
<feature type="transmembrane region" description="Helical" evidence="6">
    <location>
        <begin position="341"/>
        <end position="360"/>
    </location>
</feature>
<feature type="transmembrane region" description="Helical" evidence="6">
    <location>
        <begin position="75"/>
        <end position="93"/>
    </location>
</feature>
<evidence type="ECO:0000256" key="5">
    <source>
        <dbReference type="ARBA" id="ARBA00023136"/>
    </source>
</evidence>